<reference evidence="13" key="1">
    <citation type="submission" date="2023-03" db="EMBL/GenBank/DDBJ databases">
        <title>Mating type loci evolution in Malassezia.</title>
        <authorList>
            <person name="Coelho M.A."/>
        </authorList>
    </citation>
    <scope>NUCLEOTIDE SEQUENCE</scope>
    <source>
        <strain evidence="13">CBS 9431</strain>
    </source>
</reference>
<feature type="transmembrane region" description="Helical" evidence="10">
    <location>
        <begin position="51"/>
        <end position="76"/>
    </location>
</feature>
<organism evidence="13 14">
    <name type="scientific">Malassezia japonica</name>
    <dbReference type="NCBI Taxonomy" id="223818"/>
    <lineage>
        <taxon>Eukaryota</taxon>
        <taxon>Fungi</taxon>
        <taxon>Dikarya</taxon>
        <taxon>Basidiomycota</taxon>
        <taxon>Ustilaginomycotina</taxon>
        <taxon>Malasseziomycetes</taxon>
        <taxon>Malasseziales</taxon>
        <taxon>Malasseziaceae</taxon>
        <taxon>Malassezia</taxon>
    </lineage>
</organism>
<dbReference type="PROSITE" id="PS50216">
    <property type="entry name" value="DHHC"/>
    <property type="match status" value="1"/>
</dbReference>
<feature type="transmembrane region" description="Helical" evidence="10">
    <location>
        <begin position="229"/>
        <end position="248"/>
    </location>
</feature>
<dbReference type="EMBL" id="CP119960">
    <property type="protein sequence ID" value="WFD39258.1"/>
    <property type="molecule type" value="Genomic_DNA"/>
</dbReference>
<keyword evidence="4 10" id="KW-1133">Transmembrane helix</keyword>
<protein>
    <recommendedName>
        <fullName evidence="10">Palmitoyltransferase</fullName>
        <ecNumber evidence="10">2.3.1.225</ecNumber>
    </recommendedName>
</protein>
<sequence>MEASPAARPEASGYVSESEDEHEEVAPLEGIELDYTPTHPPPRSLLSPKEILWVTGVVLVMVFLHLSPQFFIMLPYYRTTRSFSFEQLVRVLGIFNVLVAYMYITYYQAVTSDAGGVPPRWTPDEAMAEYGVELSSEHRRFCYKCNAFKPPRAHHCKQCKRCVLRMDHHCPWIGNCVGNGNHAHFMRFITALTIAGTYLLAMLCLRVVDWWNTDWYFARPSTSEVVMLVLNYLVGIPPILLTSIMMWYQIYLLAINNTTIETHELDRVMRQIRRGQIPFTEFPFDVGVWRNYTEIFGSNILLWPWPFSKPVHDGLLYPVSADEPEVQFLWPPPDPRARQRRRHDLPDSAFTYGDEQLNPALQPSNAAELARHAQHSLNGSPGAEDEDEEFDFSPRVRVRRGSEGLEVRPPQYSRMFLADPAQESSSGDAPYGSYLEYGAEAPTAPEKSSPKIVDVSFDEDEIPLGHLVRRHTHDTGDPIS</sequence>
<gene>
    <name evidence="13" type="primary">PFA4</name>
    <name evidence="13" type="ORF">MJAP1_002229</name>
</gene>
<keyword evidence="2 10" id="KW-0808">Transferase</keyword>
<evidence type="ECO:0000256" key="10">
    <source>
        <dbReference type="RuleBase" id="RU079119"/>
    </source>
</evidence>
<feature type="transmembrane region" description="Helical" evidence="10">
    <location>
        <begin position="88"/>
        <end position="109"/>
    </location>
</feature>
<evidence type="ECO:0000256" key="1">
    <source>
        <dbReference type="ARBA" id="ARBA00004141"/>
    </source>
</evidence>
<dbReference type="GeneID" id="85225880"/>
<evidence type="ECO:0000313" key="13">
    <source>
        <dbReference type="EMBL" id="WFD39258.1"/>
    </source>
</evidence>
<comment type="domain">
    <text evidence="10">The DHHC domain is required for palmitoyltransferase activity.</text>
</comment>
<dbReference type="AlphaFoldDB" id="A0AAF0EY07"/>
<feature type="region of interest" description="Disordered" evidence="11">
    <location>
        <begin position="1"/>
        <end position="23"/>
    </location>
</feature>
<evidence type="ECO:0000256" key="4">
    <source>
        <dbReference type="ARBA" id="ARBA00022989"/>
    </source>
</evidence>
<dbReference type="Proteomes" id="UP001217754">
    <property type="component" value="Chromosome 3"/>
</dbReference>
<keyword evidence="5 10" id="KW-0472">Membrane</keyword>
<feature type="region of interest" description="Disordered" evidence="11">
    <location>
        <begin position="420"/>
        <end position="455"/>
    </location>
</feature>
<evidence type="ECO:0000256" key="7">
    <source>
        <dbReference type="ARBA" id="ARBA00023288"/>
    </source>
</evidence>
<evidence type="ECO:0000259" key="12">
    <source>
        <dbReference type="Pfam" id="PF01529"/>
    </source>
</evidence>
<evidence type="ECO:0000256" key="6">
    <source>
        <dbReference type="ARBA" id="ARBA00023139"/>
    </source>
</evidence>
<feature type="domain" description="Palmitoyltransferase DHHC" evidence="12">
    <location>
        <begin position="137"/>
        <end position="263"/>
    </location>
</feature>
<feature type="transmembrane region" description="Helical" evidence="10">
    <location>
        <begin position="188"/>
        <end position="208"/>
    </location>
</feature>
<name>A0AAF0EY07_9BASI</name>
<keyword evidence="14" id="KW-1185">Reference proteome</keyword>
<comment type="catalytic activity">
    <reaction evidence="9 10">
        <text>L-cysteinyl-[protein] + hexadecanoyl-CoA = S-hexadecanoyl-L-cysteinyl-[protein] + CoA</text>
        <dbReference type="Rhea" id="RHEA:36683"/>
        <dbReference type="Rhea" id="RHEA-COMP:10131"/>
        <dbReference type="Rhea" id="RHEA-COMP:11032"/>
        <dbReference type="ChEBI" id="CHEBI:29950"/>
        <dbReference type="ChEBI" id="CHEBI:57287"/>
        <dbReference type="ChEBI" id="CHEBI:57379"/>
        <dbReference type="ChEBI" id="CHEBI:74151"/>
        <dbReference type="EC" id="2.3.1.225"/>
    </reaction>
</comment>
<evidence type="ECO:0000256" key="11">
    <source>
        <dbReference type="SAM" id="MobiDB-lite"/>
    </source>
</evidence>
<dbReference type="Pfam" id="PF01529">
    <property type="entry name" value="DHHC"/>
    <property type="match status" value="1"/>
</dbReference>
<evidence type="ECO:0000256" key="9">
    <source>
        <dbReference type="ARBA" id="ARBA00048048"/>
    </source>
</evidence>
<dbReference type="InterPro" id="IPR001594">
    <property type="entry name" value="Palmitoyltrfase_DHHC"/>
</dbReference>
<dbReference type="RefSeq" id="XP_060122155.1">
    <property type="nucleotide sequence ID" value="XM_060266172.1"/>
</dbReference>
<comment type="similarity">
    <text evidence="10">Belongs to the DHHC palmitoyltransferase family.</text>
</comment>
<comment type="subcellular location">
    <subcellularLocation>
        <location evidence="1">Membrane</location>
        <topology evidence="1">Multi-pass membrane protein</topology>
    </subcellularLocation>
</comment>
<evidence type="ECO:0000256" key="8">
    <source>
        <dbReference type="ARBA" id="ARBA00023315"/>
    </source>
</evidence>
<keyword evidence="8 10" id="KW-0012">Acyltransferase</keyword>
<feature type="region of interest" description="Disordered" evidence="11">
    <location>
        <begin position="366"/>
        <end position="405"/>
    </location>
</feature>
<dbReference type="GO" id="GO:0019706">
    <property type="term" value="F:protein-cysteine S-palmitoyltransferase activity"/>
    <property type="evidence" value="ECO:0007669"/>
    <property type="project" value="UniProtKB-EC"/>
</dbReference>
<keyword evidence="7" id="KW-0449">Lipoprotein</keyword>
<evidence type="ECO:0000256" key="3">
    <source>
        <dbReference type="ARBA" id="ARBA00022692"/>
    </source>
</evidence>
<evidence type="ECO:0000313" key="14">
    <source>
        <dbReference type="Proteomes" id="UP001217754"/>
    </source>
</evidence>
<proteinExistence type="inferred from homology"/>
<keyword evidence="6" id="KW-0564">Palmitate</keyword>
<evidence type="ECO:0000256" key="2">
    <source>
        <dbReference type="ARBA" id="ARBA00022679"/>
    </source>
</evidence>
<accession>A0AAF0EY07</accession>
<dbReference type="PANTHER" id="PTHR12246">
    <property type="entry name" value="PALMITOYLTRANSFERASE ZDHHC16"/>
    <property type="match status" value="1"/>
</dbReference>
<dbReference type="GO" id="GO:0016020">
    <property type="term" value="C:membrane"/>
    <property type="evidence" value="ECO:0007669"/>
    <property type="project" value="UniProtKB-SubCell"/>
</dbReference>
<evidence type="ECO:0000256" key="5">
    <source>
        <dbReference type="ARBA" id="ARBA00023136"/>
    </source>
</evidence>
<dbReference type="InterPro" id="IPR039859">
    <property type="entry name" value="PFA4/ZDH16/20/ERF2-like"/>
</dbReference>
<dbReference type="EC" id="2.3.1.225" evidence="10"/>
<keyword evidence="3 10" id="KW-0812">Transmembrane</keyword>